<dbReference type="Gene3D" id="2.60.40.380">
    <property type="entry name" value="Purple acid phosphatase-like, N-terminal"/>
    <property type="match status" value="1"/>
</dbReference>
<sequence>MGNFSRRQILRGASLLGLAAFSKPLLATPAWLTGKPRFASYPFTLGVASGDPLPTGFVIWTRLAPNPLDAMAVGGDPVPVRYEVAVDDRFRKVVRQGSAIAYPENAHAVHVDVTGLEPGRPYFYRFMAGDEVSPVGRGRTTPAFMAPTDCYRFAFASCQNYTVGYFKAYRDMIAQDVDLIVHLGDYIYEHSYDPILRHVPTMLARSLDDYRALHAAYKLDTDLQAAHAHTSWLLTWDDHEVANDYAADQDALYEDPRTFLIRRAAAYKAYFEHLPLRRAATPAGPDMHLYQRVNFGDLMEISMLDTRQYRSDQPCQTPEDGGWQQVNCAERFDPNRTILGEAQEKWLGWGYGRSGAKWNVMAQGMLFSKHDYQLGEGELIGSEYWDGYVASRDKVLDLIEQRPVSNPIIIGGDVHASYVCDVKQDFSDPASKTLASEFVATSITSGNSHWPKNVRSLPENPHIKLYEGRHRGYTLCDLTKDTFTADLRVVNDVLKPDLEASSFKRYVVEDGVAGPQEA</sequence>
<evidence type="ECO:0000259" key="2">
    <source>
        <dbReference type="Pfam" id="PF09423"/>
    </source>
</evidence>
<name>A0ABV8UC92_9PROT</name>
<accession>A0ABV8UC92</accession>
<evidence type="ECO:0000259" key="3">
    <source>
        <dbReference type="Pfam" id="PF16655"/>
    </source>
</evidence>
<dbReference type="InterPro" id="IPR018946">
    <property type="entry name" value="PhoD-like_MPP"/>
</dbReference>
<organism evidence="4 5">
    <name type="scientific">Kordiimonas lipolytica</name>
    <dbReference type="NCBI Taxonomy" id="1662421"/>
    <lineage>
        <taxon>Bacteria</taxon>
        <taxon>Pseudomonadati</taxon>
        <taxon>Pseudomonadota</taxon>
        <taxon>Alphaproteobacteria</taxon>
        <taxon>Kordiimonadales</taxon>
        <taxon>Kordiimonadaceae</taxon>
        <taxon>Kordiimonas</taxon>
    </lineage>
</organism>
<dbReference type="InterPro" id="IPR029052">
    <property type="entry name" value="Metallo-depent_PP-like"/>
</dbReference>
<comment type="caution">
    <text evidence="4">The sequence shown here is derived from an EMBL/GenBank/DDBJ whole genome shotgun (WGS) entry which is preliminary data.</text>
</comment>
<dbReference type="InterPro" id="IPR006311">
    <property type="entry name" value="TAT_signal"/>
</dbReference>
<feature type="chain" id="PRO_5046516944" evidence="1">
    <location>
        <begin position="28"/>
        <end position="518"/>
    </location>
</feature>
<feature type="signal peptide" evidence="1">
    <location>
        <begin position="1"/>
        <end position="27"/>
    </location>
</feature>
<dbReference type="PROSITE" id="PS51318">
    <property type="entry name" value="TAT"/>
    <property type="match status" value="1"/>
</dbReference>
<dbReference type="Pfam" id="PF09423">
    <property type="entry name" value="PhoD"/>
    <property type="match status" value="1"/>
</dbReference>
<reference evidence="5" key="1">
    <citation type="journal article" date="2019" name="Int. J. Syst. Evol. Microbiol.">
        <title>The Global Catalogue of Microorganisms (GCM) 10K type strain sequencing project: providing services to taxonomists for standard genome sequencing and annotation.</title>
        <authorList>
            <consortium name="The Broad Institute Genomics Platform"/>
            <consortium name="The Broad Institute Genome Sequencing Center for Infectious Disease"/>
            <person name="Wu L."/>
            <person name="Ma J."/>
        </authorList>
    </citation>
    <scope>NUCLEOTIDE SEQUENCE [LARGE SCALE GENOMIC DNA]</scope>
    <source>
        <strain evidence="5">CGMCC 1.15304</strain>
    </source>
</reference>
<gene>
    <name evidence="4" type="ORF">ACFO5Q_13275</name>
</gene>
<dbReference type="RefSeq" id="WP_068143399.1">
    <property type="nucleotide sequence ID" value="NZ_JBHSCR010000014.1"/>
</dbReference>
<evidence type="ECO:0000256" key="1">
    <source>
        <dbReference type="SAM" id="SignalP"/>
    </source>
</evidence>
<dbReference type="InterPro" id="IPR032093">
    <property type="entry name" value="PhoD_N"/>
</dbReference>
<evidence type="ECO:0000313" key="4">
    <source>
        <dbReference type="EMBL" id="MFC4348819.1"/>
    </source>
</evidence>
<feature type="domain" description="Phospholipase D N-terminal" evidence="3">
    <location>
        <begin position="45"/>
        <end position="140"/>
    </location>
</feature>
<dbReference type="PANTHER" id="PTHR43606">
    <property type="entry name" value="PHOSPHATASE, PUTATIVE (AFU_ORTHOLOGUE AFUA_6G08710)-RELATED"/>
    <property type="match status" value="1"/>
</dbReference>
<dbReference type="SUPFAM" id="SSF56300">
    <property type="entry name" value="Metallo-dependent phosphatases"/>
    <property type="match status" value="1"/>
</dbReference>
<dbReference type="InterPro" id="IPR038607">
    <property type="entry name" value="PhoD-like_sf"/>
</dbReference>
<dbReference type="Pfam" id="PF16655">
    <property type="entry name" value="PhoD_N"/>
    <property type="match status" value="1"/>
</dbReference>
<keyword evidence="1" id="KW-0732">Signal</keyword>
<dbReference type="PANTHER" id="PTHR43606:SF2">
    <property type="entry name" value="ALKALINE PHOSPHATASE FAMILY PROTEIN (AFU_ORTHOLOGUE AFUA_5G03860)"/>
    <property type="match status" value="1"/>
</dbReference>
<dbReference type="EMBL" id="JBHSCR010000014">
    <property type="protein sequence ID" value="MFC4348819.1"/>
    <property type="molecule type" value="Genomic_DNA"/>
</dbReference>
<dbReference type="Gene3D" id="3.60.21.70">
    <property type="entry name" value="PhoD-like phosphatase"/>
    <property type="match status" value="1"/>
</dbReference>
<keyword evidence="5" id="KW-1185">Reference proteome</keyword>
<proteinExistence type="predicted"/>
<evidence type="ECO:0000313" key="5">
    <source>
        <dbReference type="Proteomes" id="UP001595776"/>
    </source>
</evidence>
<dbReference type="InterPro" id="IPR052900">
    <property type="entry name" value="Phospholipid_Metab_Enz"/>
</dbReference>
<feature type="domain" description="PhoD-like phosphatase metallophosphatase" evidence="2">
    <location>
        <begin position="153"/>
        <end position="487"/>
    </location>
</feature>
<dbReference type="CDD" id="cd07389">
    <property type="entry name" value="MPP_PhoD"/>
    <property type="match status" value="1"/>
</dbReference>
<protein>
    <submittedName>
        <fullName evidence="4">Alkaline phosphatase D family protein</fullName>
    </submittedName>
</protein>
<dbReference type="Proteomes" id="UP001595776">
    <property type="component" value="Unassembled WGS sequence"/>
</dbReference>